<name>A0A5R9QIE0_9GAMM</name>
<sequence>MLSFSFPQWNIESAIADTPQVRRFMPFNERSIEALSGPYLWFSHIENFNDPFEAQFEYIFLRDPQRIIDAVYYSGMSGWPFDIANEKLWEEYQKDNEAFYLKWQTEFRNIYEQAASDAKFAYCCFFSDRRASRSEKEVALMWSHYGNGLRGMRVTYDTEKLIRSLSKDVRATFMAYSASPRRIDLIEEFVGITGPKGPRWSADLFYESPSTKSDIWEYESEFRIVSELPGAIDFDPAAIQRVDLGDKMPDSQKRVISLLVNQVNPNARIFIAKVRTGSFEMDYIPQ</sequence>
<organism evidence="1 2">
    <name type="scientific">Stutzerimonas nosocomialis</name>
    <dbReference type="NCBI Taxonomy" id="1056496"/>
    <lineage>
        <taxon>Bacteria</taxon>
        <taxon>Pseudomonadati</taxon>
        <taxon>Pseudomonadota</taxon>
        <taxon>Gammaproteobacteria</taxon>
        <taxon>Pseudomonadales</taxon>
        <taxon>Pseudomonadaceae</taxon>
        <taxon>Stutzerimonas</taxon>
    </lineage>
</organism>
<dbReference type="InterPro" id="IPR021352">
    <property type="entry name" value="DUF2971"/>
</dbReference>
<keyword evidence="2" id="KW-1185">Reference proteome</keyword>
<proteinExistence type="predicted"/>
<evidence type="ECO:0000313" key="1">
    <source>
        <dbReference type="EMBL" id="TLX65054.1"/>
    </source>
</evidence>
<dbReference type="AlphaFoldDB" id="A0A5R9QIE0"/>
<evidence type="ECO:0000313" key="2">
    <source>
        <dbReference type="Proteomes" id="UP000306753"/>
    </source>
</evidence>
<gene>
    <name evidence="1" type="ORF">DN820_01700</name>
</gene>
<dbReference type="EMBL" id="QLAG01000002">
    <property type="protein sequence ID" value="TLX65054.1"/>
    <property type="molecule type" value="Genomic_DNA"/>
</dbReference>
<accession>A0A5R9QIE0</accession>
<reference evidence="1 2" key="1">
    <citation type="journal article" date="2017" name="Eur. J. Clin. Microbiol. Infect. Dis.">
        <title>Uncommonly isolated clinical Pseudomonas: identification and phylogenetic assignation.</title>
        <authorList>
            <person name="Mulet M."/>
            <person name="Gomila M."/>
            <person name="Ramirez A."/>
            <person name="Cardew S."/>
            <person name="Moore E.R."/>
            <person name="Lalucat J."/>
            <person name="Garcia-Valdes E."/>
        </authorList>
    </citation>
    <scope>NUCLEOTIDE SEQUENCE [LARGE SCALE GENOMIC DNA]</scope>
    <source>
        <strain evidence="1 2">SD129</strain>
    </source>
</reference>
<dbReference type="Proteomes" id="UP000306753">
    <property type="component" value="Unassembled WGS sequence"/>
</dbReference>
<protein>
    <recommendedName>
        <fullName evidence="3">DUF2971 domain-containing protein</fullName>
    </recommendedName>
</protein>
<dbReference type="Pfam" id="PF11185">
    <property type="entry name" value="DUF2971"/>
    <property type="match status" value="1"/>
</dbReference>
<comment type="caution">
    <text evidence="1">The sequence shown here is derived from an EMBL/GenBank/DDBJ whole genome shotgun (WGS) entry which is preliminary data.</text>
</comment>
<evidence type="ECO:0008006" key="3">
    <source>
        <dbReference type="Google" id="ProtNLM"/>
    </source>
</evidence>
<dbReference type="RefSeq" id="WP_138410721.1">
    <property type="nucleotide sequence ID" value="NZ_QLAG01000002.1"/>
</dbReference>